<accession>A0A0A9A4A0</accession>
<dbReference type="AlphaFoldDB" id="A0A0A9A4A0"/>
<reference evidence="1" key="2">
    <citation type="journal article" date="2015" name="Data Brief">
        <title>Shoot transcriptome of the giant reed, Arundo donax.</title>
        <authorList>
            <person name="Barrero R.A."/>
            <person name="Guerrero F.D."/>
            <person name="Moolhuijzen P."/>
            <person name="Goolsby J.A."/>
            <person name="Tidwell J."/>
            <person name="Bellgard S.E."/>
            <person name="Bellgard M.I."/>
        </authorList>
    </citation>
    <scope>NUCLEOTIDE SEQUENCE</scope>
    <source>
        <tissue evidence="1">Shoot tissue taken approximately 20 cm above the soil surface</tissue>
    </source>
</reference>
<sequence>MFVNCIAYPQVVLCSDLLTRCLLPALYIPEVRVTRSLSLIGLSMFHN</sequence>
<organism evidence="1">
    <name type="scientific">Arundo donax</name>
    <name type="common">Giant reed</name>
    <name type="synonym">Donax arundinaceus</name>
    <dbReference type="NCBI Taxonomy" id="35708"/>
    <lineage>
        <taxon>Eukaryota</taxon>
        <taxon>Viridiplantae</taxon>
        <taxon>Streptophyta</taxon>
        <taxon>Embryophyta</taxon>
        <taxon>Tracheophyta</taxon>
        <taxon>Spermatophyta</taxon>
        <taxon>Magnoliopsida</taxon>
        <taxon>Liliopsida</taxon>
        <taxon>Poales</taxon>
        <taxon>Poaceae</taxon>
        <taxon>PACMAD clade</taxon>
        <taxon>Arundinoideae</taxon>
        <taxon>Arundineae</taxon>
        <taxon>Arundo</taxon>
    </lineage>
</organism>
<reference evidence="1" key="1">
    <citation type="submission" date="2014-09" db="EMBL/GenBank/DDBJ databases">
        <authorList>
            <person name="Magalhaes I.L.F."/>
            <person name="Oliveira U."/>
            <person name="Santos F.R."/>
            <person name="Vidigal T.H.D.A."/>
            <person name="Brescovit A.D."/>
            <person name="Santos A.J."/>
        </authorList>
    </citation>
    <scope>NUCLEOTIDE SEQUENCE</scope>
    <source>
        <tissue evidence="1">Shoot tissue taken approximately 20 cm above the soil surface</tissue>
    </source>
</reference>
<dbReference type="EMBL" id="GBRH01254060">
    <property type="protein sequence ID" value="JAD43835.1"/>
    <property type="molecule type" value="Transcribed_RNA"/>
</dbReference>
<evidence type="ECO:0000313" key="1">
    <source>
        <dbReference type="EMBL" id="JAD43835.1"/>
    </source>
</evidence>
<proteinExistence type="predicted"/>
<name>A0A0A9A4A0_ARUDO</name>
<protein>
    <submittedName>
        <fullName evidence="1">Uncharacterized protein</fullName>
    </submittedName>
</protein>